<gene>
    <name evidence="2" type="ORF">HNR14_002527</name>
</gene>
<comment type="caution">
    <text evidence="2">The sequence shown here is derived from an EMBL/GenBank/DDBJ whole genome shotgun (WGS) entry which is preliminary data.</text>
</comment>
<dbReference type="Proteomes" id="UP000521075">
    <property type="component" value="Unassembled WGS sequence"/>
</dbReference>
<sequence length="251" mass="25908">MTDTYPGAAPTALPHDDEPGRSTPEVARDEAMAVKDEAVEGGQRVMETAKEGAGDVVDEAKSQATDLLRQTQDELREQAGVQQQRVADGLKAIGDQLDEMAGAASDGLAADLVARVAVRTQGAAAYLDARDPGTLLSDLKRYAARRPGAFIAMAVAAGAVAGRLTRSLAAEHSDAQAESAHAEGGPSAHSERPDTLEPVPAPEQRTPGVQHASFGAADADPVATPLYAELLTETGAESSHAGEGIDPDLSR</sequence>
<keyword evidence="3" id="KW-1185">Reference proteome</keyword>
<feature type="region of interest" description="Disordered" evidence="1">
    <location>
        <begin position="169"/>
        <end position="251"/>
    </location>
</feature>
<evidence type="ECO:0000256" key="1">
    <source>
        <dbReference type="SAM" id="MobiDB-lite"/>
    </source>
</evidence>
<dbReference type="AlphaFoldDB" id="A0A853DNJ4"/>
<proteinExistence type="predicted"/>
<evidence type="ECO:0000313" key="2">
    <source>
        <dbReference type="EMBL" id="NYK10646.1"/>
    </source>
</evidence>
<organism evidence="2 3">
    <name type="scientific">Leifsonia naganoensis</name>
    <dbReference type="NCBI Taxonomy" id="150025"/>
    <lineage>
        <taxon>Bacteria</taxon>
        <taxon>Bacillati</taxon>
        <taxon>Actinomycetota</taxon>
        <taxon>Actinomycetes</taxon>
        <taxon>Micrococcales</taxon>
        <taxon>Microbacteriaceae</taxon>
        <taxon>Leifsonia</taxon>
    </lineage>
</organism>
<name>A0A853DNJ4_9MICO</name>
<feature type="region of interest" description="Disordered" evidence="1">
    <location>
        <begin position="1"/>
        <end position="26"/>
    </location>
</feature>
<dbReference type="RefSeq" id="WP_179701348.1">
    <property type="nucleotide sequence ID" value="NZ_BAAAHA010000005.1"/>
</dbReference>
<reference evidence="2 3" key="1">
    <citation type="submission" date="2020-07" db="EMBL/GenBank/DDBJ databases">
        <title>Sequencing the genomes of 1000 actinobacteria strains.</title>
        <authorList>
            <person name="Klenk H.-P."/>
        </authorList>
    </citation>
    <scope>NUCLEOTIDE SEQUENCE [LARGE SCALE GENOMIC DNA]</scope>
    <source>
        <strain evidence="2 3">DSM 15166</strain>
    </source>
</reference>
<dbReference type="EMBL" id="JACCHJ010000001">
    <property type="protein sequence ID" value="NYK10646.1"/>
    <property type="molecule type" value="Genomic_DNA"/>
</dbReference>
<evidence type="ECO:0000313" key="3">
    <source>
        <dbReference type="Proteomes" id="UP000521075"/>
    </source>
</evidence>
<protein>
    <submittedName>
        <fullName evidence="2">ElaB/YqjD/DUF883 family membrane-anchored ribosome-binding protein</fullName>
    </submittedName>
</protein>
<feature type="compositionally biased region" description="Basic and acidic residues" evidence="1">
    <location>
        <begin position="14"/>
        <end position="26"/>
    </location>
</feature>
<accession>A0A853DNJ4</accession>